<dbReference type="Gramene" id="ONI13111">
    <property type="protein sequence ID" value="ONI13111"/>
    <property type="gene ID" value="PRUPE_4G203200"/>
</dbReference>
<gene>
    <name evidence="1" type="ORF">PRUPE_4G203200</name>
</gene>
<name>A0A251PNF3_PRUPE</name>
<protein>
    <submittedName>
        <fullName evidence="1">Uncharacterized protein</fullName>
    </submittedName>
</protein>
<accession>A0A251PNF3</accession>
<reference evidence="1 2" key="1">
    <citation type="journal article" date="2013" name="Nat. Genet.">
        <title>The high-quality draft genome of peach (Prunus persica) identifies unique patterns of genetic diversity, domestication and genome evolution.</title>
        <authorList>
            <consortium name="International Peach Genome Initiative"/>
            <person name="Verde I."/>
            <person name="Abbott A.G."/>
            <person name="Scalabrin S."/>
            <person name="Jung S."/>
            <person name="Shu S."/>
            <person name="Marroni F."/>
            <person name="Zhebentyayeva T."/>
            <person name="Dettori M.T."/>
            <person name="Grimwood J."/>
            <person name="Cattonaro F."/>
            <person name="Zuccolo A."/>
            <person name="Rossini L."/>
            <person name="Jenkins J."/>
            <person name="Vendramin E."/>
            <person name="Meisel L.A."/>
            <person name="Decroocq V."/>
            <person name="Sosinski B."/>
            <person name="Prochnik S."/>
            <person name="Mitros T."/>
            <person name="Policriti A."/>
            <person name="Cipriani G."/>
            <person name="Dondini L."/>
            <person name="Ficklin S."/>
            <person name="Goodstein D.M."/>
            <person name="Xuan P."/>
            <person name="Del Fabbro C."/>
            <person name="Aramini V."/>
            <person name="Copetti D."/>
            <person name="Gonzalez S."/>
            <person name="Horner D.S."/>
            <person name="Falchi R."/>
            <person name="Lucas S."/>
            <person name="Mica E."/>
            <person name="Maldonado J."/>
            <person name="Lazzari B."/>
            <person name="Bielenberg D."/>
            <person name="Pirona R."/>
            <person name="Miculan M."/>
            <person name="Barakat A."/>
            <person name="Testolin R."/>
            <person name="Stella A."/>
            <person name="Tartarini S."/>
            <person name="Tonutti P."/>
            <person name="Arus P."/>
            <person name="Orellana A."/>
            <person name="Wells C."/>
            <person name="Main D."/>
            <person name="Vizzotto G."/>
            <person name="Silva H."/>
            <person name="Salamini F."/>
            <person name="Schmutz J."/>
            <person name="Morgante M."/>
            <person name="Rokhsar D.S."/>
        </authorList>
    </citation>
    <scope>NUCLEOTIDE SEQUENCE [LARGE SCALE GENOMIC DNA]</scope>
    <source>
        <strain evidence="2">cv. Nemared</strain>
    </source>
</reference>
<evidence type="ECO:0000313" key="2">
    <source>
        <dbReference type="Proteomes" id="UP000006882"/>
    </source>
</evidence>
<organism evidence="1 2">
    <name type="scientific">Prunus persica</name>
    <name type="common">Peach</name>
    <name type="synonym">Amygdalus persica</name>
    <dbReference type="NCBI Taxonomy" id="3760"/>
    <lineage>
        <taxon>Eukaryota</taxon>
        <taxon>Viridiplantae</taxon>
        <taxon>Streptophyta</taxon>
        <taxon>Embryophyta</taxon>
        <taxon>Tracheophyta</taxon>
        <taxon>Spermatophyta</taxon>
        <taxon>Magnoliopsida</taxon>
        <taxon>eudicotyledons</taxon>
        <taxon>Gunneridae</taxon>
        <taxon>Pentapetalae</taxon>
        <taxon>rosids</taxon>
        <taxon>fabids</taxon>
        <taxon>Rosales</taxon>
        <taxon>Rosaceae</taxon>
        <taxon>Amygdaloideae</taxon>
        <taxon>Amygdaleae</taxon>
        <taxon>Prunus</taxon>
    </lineage>
</organism>
<proteinExistence type="predicted"/>
<keyword evidence="2" id="KW-1185">Reference proteome</keyword>
<dbReference type="AlphaFoldDB" id="A0A251PNF3"/>
<dbReference type="EMBL" id="CM007654">
    <property type="protein sequence ID" value="ONI13111.1"/>
    <property type="molecule type" value="Genomic_DNA"/>
</dbReference>
<evidence type="ECO:0000313" key="1">
    <source>
        <dbReference type="EMBL" id="ONI13111.1"/>
    </source>
</evidence>
<dbReference type="Proteomes" id="UP000006882">
    <property type="component" value="Chromosome G4"/>
</dbReference>
<sequence length="79" mass="8775">MSSQSSSLITLPLPKSLILLFSAKSLSQNPLFFFSQPNLSPSIQFGIPFQTQPHLLPSLHLRQRFSITDPRSAPLLLVT</sequence>